<protein>
    <submittedName>
        <fullName evidence="3">Uncharacterized protein</fullName>
    </submittedName>
</protein>
<evidence type="ECO:0000256" key="2">
    <source>
        <dbReference type="SAM" id="MobiDB-lite"/>
    </source>
</evidence>
<evidence type="ECO:0000313" key="3">
    <source>
        <dbReference type="EMBL" id="KAJ1253574.1"/>
    </source>
</evidence>
<dbReference type="OrthoDB" id="662431at2759"/>
<sequence length="110" mass="12173">MVAVRREAGVDDPYWVPPPRWKLGDPVLPEARALEVQKQVDELAGELDIVKRQMKQLDSNLVQVSKEAYISWKWLGRRAAAQTGRGGVEHGWSCPPKLLSSPTSSASPPT</sequence>
<dbReference type="GO" id="GO:0051177">
    <property type="term" value="P:meiotic sister chromatid cohesion"/>
    <property type="evidence" value="ECO:0007669"/>
    <property type="project" value="InterPro"/>
</dbReference>
<dbReference type="GO" id="GO:0007131">
    <property type="term" value="P:reciprocal meiotic recombination"/>
    <property type="evidence" value="ECO:0007669"/>
    <property type="project" value="InterPro"/>
</dbReference>
<feature type="region of interest" description="Disordered" evidence="2">
    <location>
        <begin position="85"/>
        <end position="110"/>
    </location>
</feature>
<keyword evidence="4" id="KW-1185">Reference proteome</keyword>
<proteinExistence type="predicted"/>
<accession>A0A9W7X840</accession>
<reference evidence="3 4" key="1">
    <citation type="submission" date="2022-10" db="EMBL/GenBank/DDBJ databases">
        <title>WGS assembly of Paspalum vaginatum 540-79.</title>
        <authorList>
            <person name="Sun G."/>
            <person name="Wase N."/>
            <person name="Shu S."/>
            <person name="Jenkins J."/>
            <person name="Zhou B."/>
            <person name="Torres-Rodriguez J."/>
            <person name="Chen C."/>
            <person name="Sandor L."/>
            <person name="Plott C."/>
            <person name="Yoshinga Y."/>
            <person name="Daum C."/>
            <person name="Qi P."/>
            <person name="Barry K."/>
            <person name="Lipzen A."/>
            <person name="Berry L."/>
            <person name="Pedersen C."/>
            <person name="Gottilla T."/>
            <person name="Foltz A."/>
            <person name="Yu H."/>
            <person name="O'Malley R."/>
            <person name="Zhang C."/>
            <person name="Devos K."/>
            <person name="Sigmon B."/>
            <person name="Yu B."/>
            <person name="Obata T."/>
            <person name="Schmutz J."/>
            <person name="Schnable J."/>
        </authorList>
    </citation>
    <scope>NUCLEOTIDE SEQUENCE [LARGE SCALE GENOMIC DNA]</scope>
    <source>
        <strain evidence="4">cv. 540-79</strain>
    </source>
</reference>
<keyword evidence="1" id="KW-0175">Coiled coil</keyword>
<dbReference type="Proteomes" id="UP001164776">
    <property type="component" value="Unassembled WGS sequence"/>
</dbReference>
<name>A0A9W7X840_9POAL</name>
<feature type="compositionally biased region" description="Low complexity" evidence="2">
    <location>
        <begin position="95"/>
        <end position="110"/>
    </location>
</feature>
<dbReference type="PANTHER" id="PTHR46740:SF6">
    <property type="entry name" value="OS12G0623300 PROTEIN"/>
    <property type="match status" value="1"/>
</dbReference>
<dbReference type="AlphaFoldDB" id="A0A9W7X840"/>
<dbReference type="EMBL" id="MU630977">
    <property type="protein sequence ID" value="KAJ1253575.1"/>
    <property type="molecule type" value="Genomic_DNA"/>
</dbReference>
<dbReference type="InterPro" id="IPR044221">
    <property type="entry name" value="DYAD/AMEIOTIC1"/>
</dbReference>
<comment type="caution">
    <text evidence="3">The sequence shown here is derived from an EMBL/GenBank/DDBJ whole genome shotgun (WGS) entry which is preliminary data.</text>
</comment>
<organism evidence="3 4">
    <name type="scientific">Paspalum vaginatum</name>
    <name type="common">seashore paspalum</name>
    <dbReference type="NCBI Taxonomy" id="158149"/>
    <lineage>
        <taxon>Eukaryota</taxon>
        <taxon>Viridiplantae</taxon>
        <taxon>Streptophyta</taxon>
        <taxon>Embryophyta</taxon>
        <taxon>Tracheophyta</taxon>
        <taxon>Spermatophyta</taxon>
        <taxon>Magnoliopsida</taxon>
        <taxon>Liliopsida</taxon>
        <taxon>Poales</taxon>
        <taxon>Poaceae</taxon>
        <taxon>PACMAD clade</taxon>
        <taxon>Panicoideae</taxon>
        <taxon>Andropogonodae</taxon>
        <taxon>Paspaleae</taxon>
        <taxon>Paspalinae</taxon>
        <taxon>Paspalum</taxon>
    </lineage>
</organism>
<dbReference type="EMBL" id="MU630977">
    <property type="protein sequence ID" value="KAJ1253574.1"/>
    <property type="molecule type" value="Genomic_DNA"/>
</dbReference>
<feature type="coiled-coil region" evidence="1">
    <location>
        <begin position="33"/>
        <end position="67"/>
    </location>
</feature>
<gene>
    <name evidence="3" type="ORF">BS78_K232300</name>
</gene>
<evidence type="ECO:0000256" key="1">
    <source>
        <dbReference type="SAM" id="Coils"/>
    </source>
</evidence>
<dbReference type="PANTHER" id="PTHR46740">
    <property type="entry name" value="PROTEIN DYAD"/>
    <property type="match status" value="1"/>
</dbReference>
<evidence type="ECO:0000313" key="4">
    <source>
        <dbReference type="Proteomes" id="UP001164776"/>
    </source>
</evidence>